<sequence length="107" mass="11249">MREAEVAAPPPNRLRLFIKCHRSSLPLPIPKDLVDIPATSVIDHLSGGSSKRKFLVASLQHGPSPSIARGEPIDNAGDVCRTIDKSVVALPLSSDGFAAGSLAAEEI</sequence>
<reference evidence="1" key="1">
    <citation type="submission" date="2024-02" db="EMBL/GenBank/DDBJ databases">
        <authorList>
            <consortium name="ELIXIR-Norway"/>
            <consortium name="Elixir Norway"/>
        </authorList>
    </citation>
    <scope>NUCLEOTIDE SEQUENCE</scope>
</reference>
<name>A0ABP0USZ8_9BRYO</name>
<dbReference type="Proteomes" id="UP001497512">
    <property type="component" value="Chromosome 6"/>
</dbReference>
<accession>A0ABP0USZ8</accession>
<dbReference type="EMBL" id="OZ019898">
    <property type="protein sequence ID" value="CAK9228620.1"/>
    <property type="molecule type" value="Genomic_DNA"/>
</dbReference>
<evidence type="ECO:0000313" key="1">
    <source>
        <dbReference type="EMBL" id="CAK9228620.1"/>
    </source>
</evidence>
<proteinExistence type="predicted"/>
<gene>
    <name evidence="1" type="ORF">CSSPTR1EN2_LOCUS19260</name>
</gene>
<organism evidence="1 2">
    <name type="scientific">Sphagnum troendelagicum</name>
    <dbReference type="NCBI Taxonomy" id="128251"/>
    <lineage>
        <taxon>Eukaryota</taxon>
        <taxon>Viridiplantae</taxon>
        <taxon>Streptophyta</taxon>
        <taxon>Embryophyta</taxon>
        <taxon>Bryophyta</taxon>
        <taxon>Sphagnophytina</taxon>
        <taxon>Sphagnopsida</taxon>
        <taxon>Sphagnales</taxon>
        <taxon>Sphagnaceae</taxon>
        <taxon>Sphagnum</taxon>
    </lineage>
</organism>
<evidence type="ECO:0000313" key="2">
    <source>
        <dbReference type="Proteomes" id="UP001497512"/>
    </source>
</evidence>
<protein>
    <submittedName>
        <fullName evidence="1">Uncharacterized protein</fullName>
    </submittedName>
</protein>
<keyword evidence="2" id="KW-1185">Reference proteome</keyword>